<gene>
    <name evidence="2" type="primary">Ervv1</name>
    <name evidence="2" type="ORF">TOXRED_R16008</name>
</gene>
<dbReference type="SUPFAM" id="SSF58069">
    <property type="entry name" value="Virus ectodomain"/>
    <property type="match status" value="1"/>
</dbReference>
<dbReference type="PANTHER" id="PTHR10424">
    <property type="entry name" value="VIRAL ENVELOPE PROTEIN"/>
    <property type="match status" value="1"/>
</dbReference>
<dbReference type="AlphaFoldDB" id="A0A7K5J647"/>
<accession>A0A7K5J647</accession>
<name>A0A7K5J647_TOXRE</name>
<proteinExistence type="predicted"/>
<sequence length="57" mass="6230">ELDRAVENISAIIKHIEWQTTDAISALQEEVHGLSPMVLQNRIALNFLLATEGGVCA</sequence>
<dbReference type="Proteomes" id="UP000523146">
    <property type="component" value="Unassembled WGS sequence"/>
</dbReference>
<evidence type="ECO:0000313" key="2">
    <source>
        <dbReference type="EMBL" id="NWS88652.1"/>
    </source>
</evidence>
<organism evidence="2 3">
    <name type="scientific">Toxostoma redivivum</name>
    <name type="common">California thrasher</name>
    <dbReference type="NCBI Taxonomy" id="99882"/>
    <lineage>
        <taxon>Eukaryota</taxon>
        <taxon>Metazoa</taxon>
        <taxon>Chordata</taxon>
        <taxon>Craniata</taxon>
        <taxon>Vertebrata</taxon>
        <taxon>Euteleostomi</taxon>
        <taxon>Archelosauria</taxon>
        <taxon>Archosauria</taxon>
        <taxon>Dinosauria</taxon>
        <taxon>Saurischia</taxon>
        <taxon>Theropoda</taxon>
        <taxon>Coelurosauria</taxon>
        <taxon>Aves</taxon>
        <taxon>Neognathae</taxon>
        <taxon>Neoaves</taxon>
        <taxon>Telluraves</taxon>
        <taxon>Australaves</taxon>
        <taxon>Passeriformes</taxon>
        <taxon>Mimidae</taxon>
        <taxon>Toxostoma</taxon>
    </lineage>
</organism>
<feature type="non-terminal residue" evidence="2">
    <location>
        <position position="1"/>
    </location>
</feature>
<evidence type="ECO:0000256" key="1">
    <source>
        <dbReference type="ARBA" id="ARBA00023157"/>
    </source>
</evidence>
<feature type="non-terminal residue" evidence="2">
    <location>
        <position position="57"/>
    </location>
</feature>
<dbReference type="Gene3D" id="1.10.287.210">
    <property type="match status" value="1"/>
</dbReference>
<keyword evidence="1" id="KW-1015">Disulfide bond</keyword>
<dbReference type="PANTHER" id="PTHR10424:SF73">
    <property type="entry name" value="ENDOGENOUS RETROVIRUS GROUP FC1 ENV POLYPROTEIN-RELATED"/>
    <property type="match status" value="1"/>
</dbReference>
<comment type="caution">
    <text evidence="2">The sequence shown here is derived from an EMBL/GenBank/DDBJ whole genome shotgun (WGS) entry which is preliminary data.</text>
</comment>
<evidence type="ECO:0000313" key="3">
    <source>
        <dbReference type="Proteomes" id="UP000523146"/>
    </source>
</evidence>
<dbReference type="EMBL" id="VXBI01009810">
    <property type="protein sequence ID" value="NWS88652.1"/>
    <property type="molecule type" value="Genomic_DNA"/>
</dbReference>
<protein>
    <submittedName>
        <fullName evidence="2">ERVV1 protein</fullName>
    </submittedName>
</protein>
<reference evidence="2 3" key="1">
    <citation type="submission" date="2019-09" db="EMBL/GenBank/DDBJ databases">
        <title>Bird 10,000 Genomes (B10K) Project - Family phase.</title>
        <authorList>
            <person name="Zhang G."/>
        </authorList>
    </citation>
    <scope>NUCLEOTIDE SEQUENCE [LARGE SCALE GENOMIC DNA]</scope>
    <source>
        <strain evidence="2">B10K-DU-002-15</strain>
        <tissue evidence="2">Muscle</tissue>
    </source>
</reference>
<keyword evidence="3" id="KW-1185">Reference proteome</keyword>
<dbReference type="Pfam" id="PF00429">
    <property type="entry name" value="TLV_coat"/>
    <property type="match status" value="1"/>
</dbReference>
<dbReference type="InterPro" id="IPR018154">
    <property type="entry name" value="TLV/ENV_coat_polyprotein"/>
</dbReference>